<proteinExistence type="predicted"/>
<feature type="domain" description="N-acetyltransferase" evidence="1">
    <location>
        <begin position="3"/>
        <end position="149"/>
    </location>
</feature>
<dbReference type="CDD" id="cd04301">
    <property type="entry name" value="NAT_SF"/>
    <property type="match status" value="1"/>
</dbReference>
<accession>A0A2H0NIC3</accession>
<dbReference type="Proteomes" id="UP000230707">
    <property type="component" value="Unassembled WGS sequence"/>
</dbReference>
<evidence type="ECO:0000313" key="3">
    <source>
        <dbReference type="Proteomes" id="UP000230707"/>
    </source>
</evidence>
<reference evidence="2 3" key="1">
    <citation type="submission" date="2017-09" db="EMBL/GenBank/DDBJ databases">
        <title>Depth-based differentiation of microbial function through sediment-hosted aquifers and enrichment of novel symbionts in the deep terrestrial subsurface.</title>
        <authorList>
            <person name="Probst A.J."/>
            <person name="Ladd B."/>
            <person name="Jarett J.K."/>
            <person name="Geller-Mcgrath D.E."/>
            <person name="Sieber C.M."/>
            <person name="Emerson J.B."/>
            <person name="Anantharaman K."/>
            <person name="Thomas B.C."/>
            <person name="Malmstrom R."/>
            <person name="Stieglmeier M."/>
            <person name="Klingl A."/>
            <person name="Woyke T."/>
            <person name="Ryan C.M."/>
            <person name="Banfield J.F."/>
        </authorList>
    </citation>
    <scope>NUCLEOTIDE SEQUENCE [LARGE SCALE GENOMIC DNA]</scope>
    <source>
        <strain evidence="2">CG11_big_fil_rev_8_21_14_0_20_37_11</strain>
    </source>
</reference>
<dbReference type="Gene3D" id="3.40.630.30">
    <property type="match status" value="1"/>
</dbReference>
<sequence length="149" mass="17397">DLIFLHTEFEKDYYLLEENADMHFQSWVKSQLNSPSSFILVAETDPDENKQGNFTQGEKQVIGLISGFIKYLFPWFKVKKVGHISFMVVDPSYRQKGVGKMLESEAKKWFKSENIGFVELYVDEKNPVGNKVWQSFGFLPFKNFLKKPI</sequence>
<dbReference type="SUPFAM" id="SSF55729">
    <property type="entry name" value="Acyl-CoA N-acyltransferases (Nat)"/>
    <property type="match status" value="1"/>
</dbReference>
<dbReference type="InterPro" id="IPR000182">
    <property type="entry name" value="GNAT_dom"/>
</dbReference>
<organism evidence="2 3">
    <name type="scientific">Candidatus Gottesmanbacteria bacterium CG11_big_fil_rev_8_21_14_0_20_37_11</name>
    <dbReference type="NCBI Taxonomy" id="1974575"/>
    <lineage>
        <taxon>Bacteria</taxon>
        <taxon>Candidatus Gottesmaniibacteriota</taxon>
    </lineage>
</organism>
<dbReference type="InterPro" id="IPR016181">
    <property type="entry name" value="Acyl_CoA_acyltransferase"/>
</dbReference>
<protein>
    <recommendedName>
        <fullName evidence="1">N-acetyltransferase domain-containing protein</fullName>
    </recommendedName>
</protein>
<feature type="non-terminal residue" evidence="2">
    <location>
        <position position="1"/>
    </location>
</feature>
<comment type="caution">
    <text evidence="2">The sequence shown here is derived from an EMBL/GenBank/DDBJ whole genome shotgun (WGS) entry which is preliminary data.</text>
</comment>
<dbReference type="PROSITE" id="PS51186">
    <property type="entry name" value="GNAT"/>
    <property type="match status" value="1"/>
</dbReference>
<evidence type="ECO:0000259" key="1">
    <source>
        <dbReference type="PROSITE" id="PS51186"/>
    </source>
</evidence>
<name>A0A2H0NIC3_9BACT</name>
<dbReference type="Pfam" id="PF00583">
    <property type="entry name" value="Acetyltransf_1"/>
    <property type="match status" value="1"/>
</dbReference>
<evidence type="ECO:0000313" key="2">
    <source>
        <dbReference type="EMBL" id="PIR07896.1"/>
    </source>
</evidence>
<gene>
    <name evidence="2" type="ORF">COV53_05810</name>
</gene>
<dbReference type="GO" id="GO:0016747">
    <property type="term" value="F:acyltransferase activity, transferring groups other than amino-acyl groups"/>
    <property type="evidence" value="ECO:0007669"/>
    <property type="project" value="InterPro"/>
</dbReference>
<dbReference type="AlphaFoldDB" id="A0A2H0NIC3"/>
<dbReference type="PANTHER" id="PTHR43072">
    <property type="entry name" value="N-ACETYLTRANSFERASE"/>
    <property type="match status" value="1"/>
</dbReference>
<dbReference type="EMBL" id="PCWS01000132">
    <property type="protein sequence ID" value="PIR07896.1"/>
    <property type="molecule type" value="Genomic_DNA"/>
</dbReference>